<dbReference type="Pfam" id="PF07885">
    <property type="entry name" value="Ion_trans_2"/>
    <property type="match status" value="1"/>
</dbReference>
<feature type="transmembrane region" description="Helical" evidence="1">
    <location>
        <begin position="86"/>
        <end position="104"/>
    </location>
</feature>
<evidence type="ECO:0000313" key="3">
    <source>
        <dbReference type="EMBL" id="MCT4369372.1"/>
    </source>
</evidence>
<proteinExistence type="predicted"/>
<evidence type="ECO:0000313" key="5">
    <source>
        <dbReference type="Proteomes" id="UP000217448"/>
    </source>
</evidence>
<dbReference type="EMBL" id="NTHN02000003">
    <property type="protein sequence ID" value="MCT4369372.1"/>
    <property type="molecule type" value="Genomic_DNA"/>
</dbReference>
<dbReference type="SUPFAM" id="SSF81324">
    <property type="entry name" value="Voltage-gated potassium channels"/>
    <property type="match status" value="1"/>
</dbReference>
<accession>A0A2A3JV92</accession>
<comment type="caution">
    <text evidence="4">The sequence shown here is derived from an EMBL/GenBank/DDBJ whole genome shotgun (WGS) entry which is preliminary data.</text>
</comment>
<keyword evidence="5" id="KW-1185">Reference proteome</keyword>
<keyword evidence="1" id="KW-0472">Membrane</keyword>
<keyword evidence="3" id="KW-0406">Ion transport</keyword>
<feature type="transmembrane region" description="Helical" evidence="1">
    <location>
        <begin position="111"/>
        <end position="134"/>
    </location>
</feature>
<keyword evidence="3" id="KW-0813">Transport</keyword>
<keyword evidence="1" id="KW-0812">Transmembrane</keyword>
<dbReference type="GO" id="GO:0034220">
    <property type="term" value="P:monoatomic ion transmembrane transport"/>
    <property type="evidence" value="ECO:0007669"/>
    <property type="project" value="UniProtKB-KW"/>
</dbReference>
<feature type="transmembrane region" description="Helical" evidence="1">
    <location>
        <begin position="6"/>
        <end position="26"/>
    </location>
</feature>
<reference evidence="3" key="3">
    <citation type="submission" date="2024-05" db="EMBL/GenBank/DDBJ databases">
        <title>Yangia mangrovi SAOS 153D genome.</title>
        <authorList>
            <person name="Verma A."/>
            <person name="Pal Y."/>
            <person name="Sundharam S."/>
            <person name="Bisht B."/>
            <person name="Srinivasan K."/>
        </authorList>
    </citation>
    <scope>NUCLEOTIDE SEQUENCE</scope>
    <source>
        <strain evidence="3">SAOS 153D</strain>
    </source>
</reference>
<name>A0A2A3JV92_9RHOB</name>
<evidence type="ECO:0000256" key="1">
    <source>
        <dbReference type="SAM" id="Phobius"/>
    </source>
</evidence>
<dbReference type="InterPro" id="IPR013099">
    <property type="entry name" value="K_chnl_dom"/>
</dbReference>
<organism evidence="4">
    <name type="scientific">Alloyangia mangrovi</name>
    <dbReference type="NCBI Taxonomy" id="1779329"/>
    <lineage>
        <taxon>Bacteria</taxon>
        <taxon>Pseudomonadati</taxon>
        <taxon>Pseudomonadota</taxon>
        <taxon>Alphaproteobacteria</taxon>
        <taxon>Rhodobacterales</taxon>
        <taxon>Roseobacteraceae</taxon>
        <taxon>Alloyangia</taxon>
    </lineage>
</organism>
<dbReference type="Gene3D" id="1.10.287.70">
    <property type="match status" value="1"/>
</dbReference>
<gene>
    <name evidence="3" type="ORF">CLG85_003035</name>
    <name evidence="4" type="ORF">CLG85_11585</name>
</gene>
<reference evidence="5" key="2">
    <citation type="submission" date="2023-07" db="EMBL/GenBank/DDBJ databases">
        <title>Yangia mangrovi SAOS 153D genome.</title>
        <authorList>
            <person name="Verma A."/>
            <person name="Pal Y."/>
            <person name="Sundharam S."/>
            <person name="Bisht B."/>
            <person name="Srinivasan K."/>
        </authorList>
    </citation>
    <scope>NUCLEOTIDE SEQUENCE [LARGE SCALE GENOMIC DNA]</scope>
    <source>
        <strain evidence="5">SAOS 153D</strain>
    </source>
</reference>
<feature type="transmembrane region" description="Helical" evidence="1">
    <location>
        <begin position="46"/>
        <end position="71"/>
    </location>
</feature>
<reference evidence="4" key="1">
    <citation type="submission" date="2017-09" db="EMBL/GenBank/DDBJ databases">
        <title>Yangia sp. SAOS 153D whole genome sequencing.</title>
        <authorList>
            <person name="Verma A."/>
            <person name="Krishnamurthi S."/>
        </authorList>
    </citation>
    <scope>NUCLEOTIDE SEQUENCE [LARGE SCALE GENOMIC DNA]</scope>
    <source>
        <strain evidence="4">SAOS 153D</strain>
    </source>
</reference>
<evidence type="ECO:0000259" key="2">
    <source>
        <dbReference type="Pfam" id="PF07885"/>
    </source>
</evidence>
<dbReference type="Proteomes" id="UP000217448">
    <property type="component" value="Unassembled WGS sequence"/>
</dbReference>
<dbReference type="OrthoDB" id="2974133at2"/>
<sequence length="145" mass="15447">MGMWAQIALGTGLLCLCAGLQIWIVARTAPRLLGAIARIGVRGGPLRLFGLICAAFGAMVMAHTLQIWLWAASFRQLGAFETLPEAFYFAVVSYTTLGYGDITLGEGLRIYGAFAAITGLLTFGVSTAFLLAVLTRLHPVLGEEP</sequence>
<evidence type="ECO:0000313" key="4">
    <source>
        <dbReference type="EMBL" id="PBD19028.1"/>
    </source>
</evidence>
<keyword evidence="3" id="KW-0407">Ion channel</keyword>
<protein>
    <submittedName>
        <fullName evidence="4">Ion transport 2</fullName>
    </submittedName>
    <submittedName>
        <fullName evidence="3">Two pore domain potassium channel family protein</fullName>
    </submittedName>
</protein>
<dbReference type="AlphaFoldDB" id="A0A2A3JV92"/>
<keyword evidence="1" id="KW-1133">Transmembrane helix</keyword>
<dbReference type="EMBL" id="NTHN01000170">
    <property type="protein sequence ID" value="PBD19028.1"/>
    <property type="molecule type" value="Genomic_DNA"/>
</dbReference>
<feature type="domain" description="Potassium channel" evidence="2">
    <location>
        <begin position="68"/>
        <end position="135"/>
    </location>
</feature>